<feature type="domain" description="YetF C-terminal" evidence="8">
    <location>
        <begin position="103"/>
        <end position="226"/>
    </location>
</feature>
<protein>
    <submittedName>
        <fullName evidence="9">DUF421 domain-containing protein</fullName>
    </submittedName>
</protein>
<evidence type="ECO:0000256" key="4">
    <source>
        <dbReference type="ARBA" id="ARBA00022692"/>
    </source>
</evidence>
<evidence type="ECO:0000256" key="7">
    <source>
        <dbReference type="SAM" id="Phobius"/>
    </source>
</evidence>
<keyword evidence="4 7" id="KW-0812">Transmembrane</keyword>
<name>A0ABY8UVM1_9BACI</name>
<dbReference type="PANTHER" id="PTHR34582">
    <property type="entry name" value="UPF0702 TRANSMEMBRANE PROTEIN YCAP"/>
    <property type="match status" value="1"/>
</dbReference>
<dbReference type="Pfam" id="PF04239">
    <property type="entry name" value="DUF421"/>
    <property type="match status" value="1"/>
</dbReference>
<evidence type="ECO:0000313" key="9">
    <source>
        <dbReference type="EMBL" id="WIF97062.1"/>
    </source>
</evidence>
<evidence type="ECO:0000259" key="8">
    <source>
        <dbReference type="Pfam" id="PF04239"/>
    </source>
</evidence>
<proteinExistence type="inferred from homology"/>
<organism evidence="9 10">
    <name type="scientific">Pontibacillus chungwhensis</name>
    <dbReference type="NCBI Taxonomy" id="265426"/>
    <lineage>
        <taxon>Bacteria</taxon>
        <taxon>Bacillati</taxon>
        <taxon>Bacillota</taxon>
        <taxon>Bacilli</taxon>
        <taxon>Bacillales</taxon>
        <taxon>Bacillaceae</taxon>
        <taxon>Pontibacillus</taxon>
    </lineage>
</organism>
<feature type="transmembrane region" description="Helical" evidence="7">
    <location>
        <begin position="25"/>
        <end position="43"/>
    </location>
</feature>
<feature type="transmembrane region" description="Helical" evidence="7">
    <location>
        <begin position="80"/>
        <end position="100"/>
    </location>
</feature>
<keyword evidence="6 7" id="KW-0472">Membrane</keyword>
<gene>
    <name evidence="9" type="ORF">QNI29_15120</name>
</gene>
<keyword evidence="3" id="KW-1003">Cell membrane</keyword>
<dbReference type="Proteomes" id="UP001236652">
    <property type="component" value="Chromosome"/>
</dbReference>
<comment type="subcellular location">
    <subcellularLocation>
        <location evidence="1">Cell membrane</location>
        <topology evidence="1">Multi-pass membrane protein</topology>
    </subcellularLocation>
</comment>
<sequence length="241" mass="28167">MSDRFTLRPLGTTERSEPGVNLEEVWIIIWRTFATYFAILVIFRVMGKREIGELSILDLVVFIMLAEIGVFSIEEPKDEFIHAVIPMLVLLLIQRLSAWFSLKSQWFRETVDGKASVIIQNGKIDENEMRKQRYNFNDLLQQLRENGTSSVEEVAFAILEPSGKLSILEKQDNPSPDMNGFLMPFITDGKIQEENLKRNGKDEKWLLEEIRKRGYQHPDQISLLSVDHKNKWYIDEYDEKK</sequence>
<evidence type="ECO:0000256" key="6">
    <source>
        <dbReference type="ARBA" id="ARBA00023136"/>
    </source>
</evidence>
<dbReference type="InterPro" id="IPR023090">
    <property type="entry name" value="UPF0702_alpha/beta_dom_sf"/>
</dbReference>
<reference evidence="9 10" key="1">
    <citation type="submission" date="2023-05" db="EMBL/GenBank/DDBJ databases">
        <title>Comparative genomics reveals the evidence of polycyclic aromatic hydrocarbons degradation in moderately halophilic genus Pontibacillus.</title>
        <authorList>
            <person name="Yang H."/>
            <person name="Qian Z."/>
        </authorList>
    </citation>
    <scope>NUCLEOTIDE SEQUENCE [LARGE SCALE GENOMIC DNA]</scope>
    <source>
        <strain evidence="10">HN14</strain>
    </source>
</reference>
<dbReference type="Gene3D" id="3.30.240.20">
    <property type="entry name" value="bsu07140 like domains"/>
    <property type="match status" value="2"/>
</dbReference>
<dbReference type="InterPro" id="IPR007353">
    <property type="entry name" value="DUF421"/>
</dbReference>
<accession>A0ABY8UVM1</accession>
<evidence type="ECO:0000256" key="1">
    <source>
        <dbReference type="ARBA" id="ARBA00004651"/>
    </source>
</evidence>
<evidence type="ECO:0000256" key="2">
    <source>
        <dbReference type="ARBA" id="ARBA00006448"/>
    </source>
</evidence>
<dbReference type="EMBL" id="CP126446">
    <property type="protein sequence ID" value="WIF97062.1"/>
    <property type="molecule type" value="Genomic_DNA"/>
</dbReference>
<feature type="transmembrane region" description="Helical" evidence="7">
    <location>
        <begin position="55"/>
        <end position="74"/>
    </location>
</feature>
<evidence type="ECO:0000313" key="10">
    <source>
        <dbReference type="Proteomes" id="UP001236652"/>
    </source>
</evidence>
<comment type="similarity">
    <text evidence="2">Belongs to the UPF0702 family.</text>
</comment>
<keyword evidence="10" id="KW-1185">Reference proteome</keyword>
<keyword evidence="5 7" id="KW-1133">Transmembrane helix</keyword>
<evidence type="ECO:0000256" key="5">
    <source>
        <dbReference type="ARBA" id="ARBA00022989"/>
    </source>
</evidence>
<dbReference type="PANTHER" id="PTHR34582:SF6">
    <property type="entry name" value="UPF0702 TRANSMEMBRANE PROTEIN YCAP"/>
    <property type="match status" value="1"/>
</dbReference>
<evidence type="ECO:0000256" key="3">
    <source>
        <dbReference type="ARBA" id="ARBA00022475"/>
    </source>
</evidence>